<dbReference type="EMBL" id="CM007651">
    <property type="protein sequence ID" value="ONI28801.1"/>
    <property type="molecule type" value="Genomic_DNA"/>
</dbReference>
<feature type="region of interest" description="Disordered" evidence="9">
    <location>
        <begin position="50"/>
        <end position="99"/>
    </location>
</feature>
<feature type="coiled-coil region" evidence="8">
    <location>
        <begin position="22"/>
        <end position="49"/>
    </location>
</feature>
<protein>
    <recommendedName>
        <fullName evidence="10">CBF1-interacting co-repressor CIR N-terminal domain-containing protein</fullName>
    </recommendedName>
</protein>
<evidence type="ECO:0000256" key="3">
    <source>
        <dbReference type="ARBA" id="ARBA00022664"/>
    </source>
</evidence>
<reference evidence="11 12" key="1">
    <citation type="journal article" date="2013" name="Nat. Genet.">
        <title>The high-quality draft genome of peach (Prunus persica) identifies unique patterns of genetic diversity, domestication and genome evolution.</title>
        <authorList>
            <consortium name="International Peach Genome Initiative"/>
            <person name="Verde I."/>
            <person name="Abbott A.G."/>
            <person name="Scalabrin S."/>
            <person name="Jung S."/>
            <person name="Shu S."/>
            <person name="Marroni F."/>
            <person name="Zhebentyayeva T."/>
            <person name="Dettori M.T."/>
            <person name="Grimwood J."/>
            <person name="Cattonaro F."/>
            <person name="Zuccolo A."/>
            <person name="Rossini L."/>
            <person name="Jenkins J."/>
            <person name="Vendramin E."/>
            <person name="Meisel L.A."/>
            <person name="Decroocq V."/>
            <person name="Sosinski B."/>
            <person name="Prochnik S."/>
            <person name="Mitros T."/>
            <person name="Policriti A."/>
            <person name="Cipriani G."/>
            <person name="Dondini L."/>
            <person name="Ficklin S."/>
            <person name="Goodstein D.M."/>
            <person name="Xuan P."/>
            <person name="Del Fabbro C."/>
            <person name="Aramini V."/>
            <person name="Copetti D."/>
            <person name="Gonzalez S."/>
            <person name="Horner D.S."/>
            <person name="Falchi R."/>
            <person name="Lucas S."/>
            <person name="Mica E."/>
            <person name="Maldonado J."/>
            <person name="Lazzari B."/>
            <person name="Bielenberg D."/>
            <person name="Pirona R."/>
            <person name="Miculan M."/>
            <person name="Barakat A."/>
            <person name="Testolin R."/>
            <person name="Stella A."/>
            <person name="Tartarini S."/>
            <person name="Tonutti P."/>
            <person name="Arus P."/>
            <person name="Orellana A."/>
            <person name="Wells C."/>
            <person name="Main D."/>
            <person name="Vizzotto G."/>
            <person name="Silva H."/>
            <person name="Salamini F."/>
            <person name="Schmutz J."/>
            <person name="Morgante M."/>
            <person name="Rokhsar D.S."/>
        </authorList>
    </citation>
    <scope>NUCLEOTIDE SEQUENCE [LARGE SCALE GENOMIC DNA]</scope>
    <source>
        <strain evidence="12">cv. Nemared</strain>
    </source>
</reference>
<evidence type="ECO:0000256" key="9">
    <source>
        <dbReference type="SAM" id="MobiDB-lite"/>
    </source>
</evidence>
<keyword evidence="7" id="KW-0539">Nucleus</keyword>
<dbReference type="Pfam" id="PF10197">
    <property type="entry name" value="Cir_N"/>
    <property type="match status" value="1"/>
</dbReference>
<evidence type="ECO:0000256" key="1">
    <source>
        <dbReference type="ARBA" id="ARBA00004123"/>
    </source>
</evidence>
<keyword evidence="12" id="KW-1185">Reference proteome</keyword>
<keyword evidence="5 8" id="KW-0175">Coiled coil</keyword>
<evidence type="ECO:0000313" key="11">
    <source>
        <dbReference type="EMBL" id="ONI28801.1"/>
    </source>
</evidence>
<feature type="compositionally biased region" description="Basic residues" evidence="9">
    <location>
        <begin position="182"/>
        <end position="191"/>
    </location>
</feature>
<keyword evidence="6" id="KW-0508">mRNA splicing</keyword>
<dbReference type="GO" id="GO:0000398">
    <property type="term" value="P:mRNA splicing, via spliceosome"/>
    <property type="evidence" value="ECO:0000318"/>
    <property type="project" value="GO_Central"/>
</dbReference>
<gene>
    <name evidence="11" type="ORF">PRUPE_1G162300</name>
</gene>
<feature type="compositionally biased region" description="Basic and acidic residues" evidence="9">
    <location>
        <begin position="192"/>
        <end position="234"/>
    </location>
</feature>
<dbReference type="PANTHER" id="PTHR16196:SF0">
    <property type="entry name" value="PRE-MRNA-SPLICING FACTOR CWC25 HOMOLOG"/>
    <property type="match status" value="1"/>
</dbReference>
<keyword evidence="4" id="KW-0747">Spliceosome</keyword>
<dbReference type="InterPro" id="IPR051376">
    <property type="entry name" value="CWC25_splicing_factor"/>
</dbReference>
<evidence type="ECO:0000256" key="2">
    <source>
        <dbReference type="ARBA" id="ARBA00006695"/>
    </source>
</evidence>
<evidence type="ECO:0000259" key="10">
    <source>
        <dbReference type="SMART" id="SM01083"/>
    </source>
</evidence>
<dbReference type="STRING" id="3760.A0A251QYA2"/>
<dbReference type="SMART" id="SM01083">
    <property type="entry name" value="Cir_N"/>
    <property type="match status" value="1"/>
</dbReference>
<feature type="compositionally biased region" description="Basic and acidic residues" evidence="9">
    <location>
        <begin position="151"/>
        <end position="181"/>
    </location>
</feature>
<dbReference type="Pfam" id="PF12542">
    <property type="entry name" value="CWC25"/>
    <property type="match status" value="1"/>
</dbReference>
<dbReference type="Proteomes" id="UP000006882">
    <property type="component" value="Chromosome G1"/>
</dbReference>
<dbReference type="InterPro" id="IPR022209">
    <property type="entry name" value="CWC25"/>
</dbReference>
<evidence type="ECO:0000256" key="4">
    <source>
        <dbReference type="ARBA" id="ARBA00022728"/>
    </source>
</evidence>
<dbReference type="PANTHER" id="PTHR16196">
    <property type="entry name" value="CELL CYCLE CONTROL PROTEIN CWF25"/>
    <property type="match status" value="1"/>
</dbReference>
<comment type="similarity">
    <text evidence="2">Belongs to the CWC25 family.</text>
</comment>
<feature type="domain" description="CBF1-interacting co-repressor CIR N-terminal" evidence="10">
    <location>
        <begin position="10"/>
        <end position="46"/>
    </location>
</feature>
<organism evidence="11 12">
    <name type="scientific">Prunus persica</name>
    <name type="common">Peach</name>
    <name type="synonym">Amygdalus persica</name>
    <dbReference type="NCBI Taxonomy" id="3760"/>
    <lineage>
        <taxon>Eukaryota</taxon>
        <taxon>Viridiplantae</taxon>
        <taxon>Streptophyta</taxon>
        <taxon>Embryophyta</taxon>
        <taxon>Tracheophyta</taxon>
        <taxon>Spermatophyta</taxon>
        <taxon>Magnoliopsida</taxon>
        <taxon>eudicotyledons</taxon>
        <taxon>Gunneridae</taxon>
        <taxon>Pentapetalae</taxon>
        <taxon>rosids</taxon>
        <taxon>fabids</taxon>
        <taxon>Rosales</taxon>
        <taxon>Rosaceae</taxon>
        <taxon>Amygdaloideae</taxon>
        <taxon>Amygdaleae</taxon>
        <taxon>Prunus</taxon>
    </lineage>
</organism>
<dbReference type="AlphaFoldDB" id="A0A251QYA2"/>
<evidence type="ECO:0000256" key="5">
    <source>
        <dbReference type="ARBA" id="ARBA00023054"/>
    </source>
</evidence>
<dbReference type="InterPro" id="IPR019339">
    <property type="entry name" value="CIR_N_dom"/>
</dbReference>
<comment type="subcellular location">
    <subcellularLocation>
        <location evidence="1">Nucleus</location>
    </subcellularLocation>
</comment>
<feature type="region of interest" description="Disordered" evidence="9">
    <location>
        <begin position="138"/>
        <end position="269"/>
    </location>
</feature>
<dbReference type="GO" id="GO:0005684">
    <property type="term" value="C:U2-type spliceosomal complex"/>
    <property type="evidence" value="ECO:0000318"/>
    <property type="project" value="GO_Central"/>
</dbReference>
<name>A0A251QYA2_PRUPE</name>
<sequence length="302" mass="35030">MALKFLNKKGWHTGGLRNIENVWMAEQKHKAEQKKLDELRKQIVEERKSGLAIGSPVGSDSFKTLEALPKTKDAPSSSAASKQQASASVSGALFEEKPQSANDAWRKLHLDPLLMIRQREQEALSRIKNNPVQMAMIRNSSGHRKISKYVKHSDSEDESRKSARRRENTFKHSDSEDESRIRAHRSGKNPVKRLDSEDEFRYRTRRSEKNHVKHSDSKDESRKRSTLRREESAHKNWKRYGQVDAKGKHDNLELEKYPMKGRNESQYRRRKSCWAKGEERAPKLSEEETAAGLREIIQCLWC</sequence>
<feature type="compositionally biased region" description="Low complexity" evidence="9">
    <location>
        <begin position="74"/>
        <end position="92"/>
    </location>
</feature>
<evidence type="ECO:0000256" key="6">
    <source>
        <dbReference type="ARBA" id="ARBA00023187"/>
    </source>
</evidence>
<evidence type="ECO:0000256" key="7">
    <source>
        <dbReference type="ARBA" id="ARBA00023242"/>
    </source>
</evidence>
<feature type="compositionally biased region" description="Basic residues" evidence="9">
    <location>
        <begin position="141"/>
        <end position="150"/>
    </location>
</feature>
<accession>A0A251QYA2</accession>
<evidence type="ECO:0000313" key="12">
    <source>
        <dbReference type="Proteomes" id="UP000006882"/>
    </source>
</evidence>
<proteinExistence type="inferred from homology"/>
<dbReference type="eggNOG" id="KOG3869">
    <property type="taxonomic scope" value="Eukaryota"/>
</dbReference>
<evidence type="ECO:0000256" key="8">
    <source>
        <dbReference type="SAM" id="Coils"/>
    </source>
</evidence>
<keyword evidence="3" id="KW-0507">mRNA processing</keyword>
<dbReference type="Gramene" id="ONI28801">
    <property type="protein sequence ID" value="ONI28801"/>
    <property type="gene ID" value="PRUPE_1G162300"/>
</dbReference>
<feature type="compositionally biased region" description="Basic and acidic residues" evidence="9">
    <location>
        <begin position="245"/>
        <end position="267"/>
    </location>
</feature>